<dbReference type="GO" id="GO:0005789">
    <property type="term" value="C:endoplasmic reticulum membrane"/>
    <property type="evidence" value="ECO:0007669"/>
    <property type="project" value="UniProtKB-SubCell"/>
</dbReference>
<protein>
    <recommendedName>
        <fullName evidence="3">Vesicle transport protein USE1</fullName>
    </recommendedName>
    <alternativeName>
        <fullName evidence="11">USE1-like protein</fullName>
    </alternativeName>
</protein>
<evidence type="ECO:0000256" key="6">
    <source>
        <dbReference type="ARBA" id="ARBA00022824"/>
    </source>
</evidence>
<organism evidence="13">
    <name type="scientific">Bactrocera latifrons</name>
    <name type="common">Malaysian fruit fly</name>
    <name type="synonym">Chaetodacus latifrons</name>
    <dbReference type="NCBI Taxonomy" id="174628"/>
    <lineage>
        <taxon>Eukaryota</taxon>
        <taxon>Metazoa</taxon>
        <taxon>Ecdysozoa</taxon>
        <taxon>Arthropoda</taxon>
        <taxon>Hexapoda</taxon>
        <taxon>Insecta</taxon>
        <taxon>Pterygota</taxon>
        <taxon>Neoptera</taxon>
        <taxon>Endopterygota</taxon>
        <taxon>Diptera</taxon>
        <taxon>Brachycera</taxon>
        <taxon>Muscomorpha</taxon>
        <taxon>Tephritoidea</taxon>
        <taxon>Tephritidae</taxon>
        <taxon>Bactrocera</taxon>
        <taxon>Bactrocera</taxon>
    </lineage>
</organism>
<evidence type="ECO:0000256" key="9">
    <source>
        <dbReference type="ARBA" id="ARBA00022989"/>
    </source>
</evidence>
<keyword evidence="7" id="KW-0931">ER-Golgi transport</keyword>
<gene>
    <name evidence="13" type="primary">Use1_1</name>
    <name evidence="13" type="ORF">c0_g2_i2</name>
</gene>
<dbReference type="Pfam" id="PF09753">
    <property type="entry name" value="Use1"/>
    <property type="match status" value="1"/>
</dbReference>
<dbReference type="PANTHER" id="PTHR13050">
    <property type="entry name" value="USE1-LIKE PROTEIN"/>
    <property type="match status" value="1"/>
</dbReference>
<comment type="subcellular location">
    <subcellularLocation>
        <location evidence="1">Endoplasmic reticulum membrane</location>
        <topology evidence="1">Single-pass type IV membrane protein</topology>
    </subcellularLocation>
</comment>
<proteinExistence type="inferred from homology"/>
<sequence>MATKLNVNIRTLLSNCEELSKDEANYWRLKKFIKSLDTMIEELKEFDDLSSNMKIADYTKRLQALKILTNYIDSPPPVKSLRSKLRPAYEAGEDAIKEMKQLQSSKHYADIRKELLNEDSLRRRKPDDNVANADNMNEAVKYYNEAQEKITEHMLSLTRNLKEQTETANRIIKKDTEVASRSTNMADRNINSLNKETEKLAEHSRNAWKCWMWLMFAFVITVFIGMVLFMKIMKKRKV</sequence>
<keyword evidence="9 12" id="KW-1133">Transmembrane helix</keyword>
<keyword evidence="10 12" id="KW-0472">Membrane</keyword>
<keyword evidence="8" id="KW-0653">Protein transport</keyword>
<evidence type="ECO:0000313" key="13">
    <source>
        <dbReference type="EMBL" id="JAI29455.1"/>
    </source>
</evidence>
<dbReference type="OrthoDB" id="4506189at2759"/>
<evidence type="ECO:0000256" key="1">
    <source>
        <dbReference type="ARBA" id="ARBA00004163"/>
    </source>
</evidence>
<dbReference type="PANTHER" id="PTHR13050:SF7">
    <property type="entry name" value="VESICLE TRANSPORT PROTEIN USE1"/>
    <property type="match status" value="1"/>
</dbReference>
<feature type="transmembrane region" description="Helical" evidence="12">
    <location>
        <begin position="211"/>
        <end position="230"/>
    </location>
</feature>
<accession>A0A0K8USX1</accession>
<evidence type="ECO:0000256" key="2">
    <source>
        <dbReference type="ARBA" id="ARBA00007891"/>
    </source>
</evidence>
<evidence type="ECO:0000256" key="3">
    <source>
        <dbReference type="ARBA" id="ARBA00015843"/>
    </source>
</evidence>
<dbReference type="AlphaFoldDB" id="A0A0K8USX1"/>
<dbReference type="CDD" id="cd15860">
    <property type="entry name" value="SNARE_USE1"/>
    <property type="match status" value="1"/>
</dbReference>
<evidence type="ECO:0000256" key="10">
    <source>
        <dbReference type="ARBA" id="ARBA00023136"/>
    </source>
</evidence>
<evidence type="ECO:0000256" key="7">
    <source>
        <dbReference type="ARBA" id="ARBA00022892"/>
    </source>
</evidence>
<dbReference type="GO" id="GO:0006890">
    <property type="term" value="P:retrograde vesicle-mediated transport, Golgi to endoplasmic reticulum"/>
    <property type="evidence" value="ECO:0007669"/>
    <property type="project" value="TreeGrafter"/>
</dbReference>
<evidence type="ECO:0000256" key="8">
    <source>
        <dbReference type="ARBA" id="ARBA00022927"/>
    </source>
</evidence>
<dbReference type="GO" id="GO:0031201">
    <property type="term" value="C:SNARE complex"/>
    <property type="evidence" value="ECO:0007669"/>
    <property type="project" value="TreeGrafter"/>
</dbReference>
<dbReference type="InterPro" id="IPR019150">
    <property type="entry name" value="Vesicle_transport_protein_Use1"/>
</dbReference>
<keyword evidence="4" id="KW-0813">Transport</keyword>
<dbReference type="GO" id="GO:0005484">
    <property type="term" value="F:SNAP receptor activity"/>
    <property type="evidence" value="ECO:0007669"/>
    <property type="project" value="TreeGrafter"/>
</dbReference>
<name>A0A0K8USX1_BACLA</name>
<evidence type="ECO:0000256" key="11">
    <source>
        <dbReference type="ARBA" id="ARBA00032711"/>
    </source>
</evidence>
<dbReference type="EMBL" id="GDHF01022859">
    <property type="protein sequence ID" value="JAI29455.1"/>
    <property type="molecule type" value="Transcribed_RNA"/>
</dbReference>
<keyword evidence="5 12" id="KW-0812">Transmembrane</keyword>
<evidence type="ECO:0000256" key="12">
    <source>
        <dbReference type="SAM" id="Phobius"/>
    </source>
</evidence>
<dbReference type="GO" id="GO:0015031">
    <property type="term" value="P:protein transport"/>
    <property type="evidence" value="ECO:0007669"/>
    <property type="project" value="UniProtKB-KW"/>
</dbReference>
<evidence type="ECO:0000256" key="5">
    <source>
        <dbReference type="ARBA" id="ARBA00022692"/>
    </source>
</evidence>
<keyword evidence="6" id="KW-0256">Endoplasmic reticulum</keyword>
<reference evidence="13" key="1">
    <citation type="submission" date="2015-06" db="EMBL/GenBank/DDBJ databases">
        <authorList>
            <person name="Hoefler B.C."/>
            <person name="Straight P.D."/>
        </authorList>
    </citation>
    <scope>NUCLEOTIDE SEQUENCE</scope>
</reference>
<comment type="similarity">
    <text evidence="2">Belongs to the USE1 family.</text>
</comment>
<evidence type="ECO:0000256" key="4">
    <source>
        <dbReference type="ARBA" id="ARBA00022448"/>
    </source>
</evidence>